<feature type="transmembrane region" description="Helical" evidence="8">
    <location>
        <begin position="118"/>
        <end position="140"/>
    </location>
</feature>
<evidence type="ECO:0000256" key="6">
    <source>
        <dbReference type="ARBA" id="ARBA00023136"/>
    </source>
</evidence>
<feature type="transmembrane region" description="Helical" evidence="8">
    <location>
        <begin position="256"/>
        <end position="281"/>
    </location>
</feature>
<organism evidence="9 10">
    <name type="scientific">Desulfallas thermosapovorans DSM 6562</name>
    <dbReference type="NCBI Taxonomy" id="1121431"/>
    <lineage>
        <taxon>Bacteria</taxon>
        <taxon>Bacillati</taxon>
        <taxon>Bacillota</taxon>
        <taxon>Clostridia</taxon>
        <taxon>Eubacteriales</taxon>
        <taxon>Desulfallaceae</taxon>
        <taxon>Desulfallas</taxon>
    </lineage>
</organism>
<dbReference type="Gene3D" id="1.20.1730.10">
    <property type="entry name" value="Sodium/glucose cotransporter"/>
    <property type="match status" value="1"/>
</dbReference>
<name>A0A5S4ZV35_9FIRM</name>
<feature type="transmembrane region" description="Helical" evidence="8">
    <location>
        <begin position="146"/>
        <end position="167"/>
    </location>
</feature>
<dbReference type="Pfam" id="PF00474">
    <property type="entry name" value="SSF"/>
    <property type="match status" value="1"/>
</dbReference>
<keyword evidence="10" id="KW-1185">Reference proteome</keyword>
<comment type="caution">
    <text evidence="9">The sequence shown here is derived from an EMBL/GenBank/DDBJ whole genome shotgun (WGS) entry which is preliminary data.</text>
</comment>
<evidence type="ECO:0000313" key="10">
    <source>
        <dbReference type="Proteomes" id="UP000323166"/>
    </source>
</evidence>
<dbReference type="Proteomes" id="UP000323166">
    <property type="component" value="Unassembled WGS sequence"/>
</dbReference>
<proteinExistence type="inferred from homology"/>
<dbReference type="GO" id="GO:0022857">
    <property type="term" value="F:transmembrane transporter activity"/>
    <property type="evidence" value="ECO:0007669"/>
    <property type="project" value="InterPro"/>
</dbReference>
<dbReference type="InterPro" id="IPR050277">
    <property type="entry name" value="Sodium:Solute_Symporter"/>
</dbReference>
<feature type="transmembrane region" description="Helical" evidence="8">
    <location>
        <begin position="411"/>
        <end position="429"/>
    </location>
</feature>
<evidence type="ECO:0000256" key="2">
    <source>
        <dbReference type="ARBA" id="ARBA00006434"/>
    </source>
</evidence>
<dbReference type="EMBL" id="VNHM01000003">
    <property type="protein sequence ID" value="TYO96864.1"/>
    <property type="molecule type" value="Genomic_DNA"/>
</dbReference>
<keyword evidence="5 8" id="KW-1133">Transmembrane helix</keyword>
<dbReference type="PROSITE" id="PS50283">
    <property type="entry name" value="NA_SOLUT_SYMP_3"/>
    <property type="match status" value="1"/>
</dbReference>
<feature type="transmembrane region" description="Helical" evidence="8">
    <location>
        <begin position="301"/>
        <end position="325"/>
    </location>
</feature>
<keyword evidence="4 8" id="KW-0812">Transmembrane</keyword>
<dbReference type="InterPro" id="IPR038377">
    <property type="entry name" value="Na/Glc_symporter_sf"/>
</dbReference>
<feature type="transmembrane region" description="Helical" evidence="8">
    <location>
        <begin position="179"/>
        <end position="204"/>
    </location>
</feature>
<feature type="transmembrane region" description="Helical" evidence="8">
    <location>
        <begin position="386"/>
        <end position="404"/>
    </location>
</feature>
<feature type="transmembrane region" description="Helical" evidence="8">
    <location>
        <begin position="6"/>
        <end position="28"/>
    </location>
</feature>
<dbReference type="GO" id="GO:0005886">
    <property type="term" value="C:plasma membrane"/>
    <property type="evidence" value="ECO:0007669"/>
    <property type="project" value="TreeGrafter"/>
</dbReference>
<protein>
    <submittedName>
        <fullName evidence="9">SSS family solute:Na+ symporter</fullName>
    </submittedName>
</protein>
<accession>A0A5S4ZV35</accession>
<gene>
    <name evidence="9" type="ORF">LX24_00673</name>
</gene>
<evidence type="ECO:0000256" key="3">
    <source>
        <dbReference type="ARBA" id="ARBA00022448"/>
    </source>
</evidence>
<sequence>MHTLPYYTSVVLTLAIVTLVGLHSVGKIKTSQDYIVGGRNLYPAAIAGAIVGSFVGGTVTIGTAQMACKYGLVAIWFTIGAGLSCLLLALFMIKPLREKEVSTITEYLIASYGEGIRFWVALFTVIGMLIQVAVQIIAAIPVLSGMFSVGSVPASFIIVFLIVLYMIGGGIWSTGLVGMVKLALLSITLFAGGVIACLETGGLWKTAALLTVAPTLSLFPRGALVELGGLFSVLVGFASTQAFLQPLFAGRDVRSAKIGALVAAALIPMYGFAGVIIGLFMKVAHPGINPVFALPVFFNLYLSPWLGGVANATLLISLILTGGALTLGVSTVLTRDVYATLHPGVSDKALLRAGRLFTAGTGAVALAMVLFSGGTLILDWTYLSNALRGVTVFLPLLAAVFIPARVRPRGVLRAVILAPVATLLSQFFLPLDIHPLFVGLPVALLCMLHSMLHTARPLS</sequence>
<feature type="transmembrane region" description="Helical" evidence="8">
    <location>
        <begin position="70"/>
        <end position="93"/>
    </location>
</feature>
<reference evidence="9 10" key="1">
    <citation type="submission" date="2019-07" db="EMBL/GenBank/DDBJ databases">
        <title>Genomic Encyclopedia of Type Strains, Phase I: the one thousand microbial genomes (KMG-I) project.</title>
        <authorList>
            <person name="Kyrpides N."/>
        </authorList>
    </citation>
    <scope>NUCLEOTIDE SEQUENCE [LARGE SCALE GENOMIC DNA]</scope>
    <source>
        <strain evidence="9 10">DSM 6562</strain>
    </source>
</reference>
<evidence type="ECO:0000256" key="8">
    <source>
        <dbReference type="SAM" id="Phobius"/>
    </source>
</evidence>
<keyword evidence="6 8" id="KW-0472">Membrane</keyword>
<feature type="transmembrane region" description="Helical" evidence="8">
    <location>
        <begin position="40"/>
        <end position="64"/>
    </location>
</feature>
<dbReference type="PANTHER" id="PTHR48086:SF7">
    <property type="entry name" value="SODIUM-SOLUTE SYMPORTER-RELATED"/>
    <property type="match status" value="1"/>
</dbReference>
<dbReference type="AlphaFoldDB" id="A0A5S4ZV35"/>
<comment type="subcellular location">
    <subcellularLocation>
        <location evidence="1">Membrane</location>
        <topology evidence="1">Multi-pass membrane protein</topology>
    </subcellularLocation>
</comment>
<dbReference type="CDD" id="cd10322">
    <property type="entry name" value="SLC5sbd"/>
    <property type="match status" value="1"/>
</dbReference>
<evidence type="ECO:0000256" key="4">
    <source>
        <dbReference type="ARBA" id="ARBA00022692"/>
    </source>
</evidence>
<comment type="similarity">
    <text evidence="2 7">Belongs to the sodium:solute symporter (SSF) (TC 2.A.21) family.</text>
</comment>
<dbReference type="PANTHER" id="PTHR48086">
    <property type="entry name" value="SODIUM/PROLINE SYMPORTER-RELATED"/>
    <property type="match status" value="1"/>
</dbReference>
<evidence type="ECO:0000256" key="5">
    <source>
        <dbReference type="ARBA" id="ARBA00022989"/>
    </source>
</evidence>
<feature type="transmembrane region" description="Helical" evidence="8">
    <location>
        <begin position="435"/>
        <end position="452"/>
    </location>
</feature>
<evidence type="ECO:0000256" key="1">
    <source>
        <dbReference type="ARBA" id="ARBA00004141"/>
    </source>
</evidence>
<feature type="transmembrane region" description="Helical" evidence="8">
    <location>
        <begin position="356"/>
        <end position="380"/>
    </location>
</feature>
<feature type="transmembrane region" description="Helical" evidence="8">
    <location>
        <begin position="224"/>
        <end position="244"/>
    </location>
</feature>
<evidence type="ECO:0000313" key="9">
    <source>
        <dbReference type="EMBL" id="TYO96864.1"/>
    </source>
</evidence>
<dbReference type="InterPro" id="IPR001734">
    <property type="entry name" value="Na/solute_symporter"/>
</dbReference>
<dbReference type="RefSeq" id="WP_279233171.1">
    <property type="nucleotide sequence ID" value="NZ_VNHM01000003.1"/>
</dbReference>
<keyword evidence="3" id="KW-0813">Transport</keyword>
<evidence type="ECO:0000256" key="7">
    <source>
        <dbReference type="RuleBase" id="RU362091"/>
    </source>
</evidence>